<dbReference type="OMA" id="KCILGEW"/>
<evidence type="ECO:0000313" key="3">
    <source>
        <dbReference type="EMBL" id="EFC38191.1"/>
    </source>
</evidence>
<proteinExistence type="predicted"/>
<feature type="compositionally biased region" description="Polar residues" evidence="1">
    <location>
        <begin position="290"/>
        <end position="307"/>
    </location>
</feature>
<dbReference type="InParanoid" id="D2VYE0"/>
<reference evidence="3 4" key="1">
    <citation type="journal article" date="2010" name="Cell">
        <title>The genome of Naegleria gruberi illuminates early eukaryotic versatility.</title>
        <authorList>
            <person name="Fritz-Laylin L.K."/>
            <person name="Prochnik S.E."/>
            <person name="Ginger M.L."/>
            <person name="Dacks J.B."/>
            <person name="Carpenter M.L."/>
            <person name="Field M.C."/>
            <person name="Kuo A."/>
            <person name="Paredez A."/>
            <person name="Chapman J."/>
            <person name="Pham J."/>
            <person name="Shu S."/>
            <person name="Neupane R."/>
            <person name="Cipriano M."/>
            <person name="Mancuso J."/>
            <person name="Tu H."/>
            <person name="Salamov A."/>
            <person name="Lindquist E."/>
            <person name="Shapiro H."/>
            <person name="Lucas S."/>
            <person name="Grigoriev I.V."/>
            <person name="Cande W.Z."/>
            <person name="Fulton C."/>
            <person name="Rokhsar D.S."/>
            <person name="Dawson S.C."/>
        </authorList>
    </citation>
    <scope>NUCLEOTIDE SEQUENCE [LARGE SCALE GENOMIC DNA]</scope>
    <source>
        <strain evidence="3 4">NEG-M</strain>
    </source>
</reference>
<dbReference type="VEuPathDB" id="AmoebaDB:NAEGRDRAFT_53237"/>
<dbReference type="eggNOG" id="ENOG502SWBB">
    <property type="taxonomic scope" value="Eukaryota"/>
</dbReference>
<dbReference type="Proteomes" id="UP000006671">
    <property type="component" value="Unassembled WGS sequence"/>
</dbReference>
<keyword evidence="2" id="KW-0472">Membrane</keyword>
<evidence type="ECO:0000256" key="1">
    <source>
        <dbReference type="SAM" id="MobiDB-lite"/>
    </source>
</evidence>
<name>D2VYE0_NAEGR</name>
<dbReference type="OrthoDB" id="10257139at2759"/>
<feature type="transmembrane region" description="Helical" evidence="2">
    <location>
        <begin position="33"/>
        <end position="51"/>
    </location>
</feature>
<protein>
    <submittedName>
        <fullName evidence="3">Predicted protein</fullName>
    </submittedName>
</protein>
<evidence type="ECO:0000256" key="2">
    <source>
        <dbReference type="SAM" id="Phobius"/>
    </source>
</evidence>
<feature type="transmembrane region" description="Helical" evidence="2">
    <location>
        <begin position="233"/>
        <end position="250"/>
    </location>
</feature>
<keyword evidence="2" id="KW-0812">Transmembrane</keyword>
<organism evidence="4">
    <name type="scientific">Naegleria gruberi</name>
    <name type="common">Amoeba</name>
    <dbReference type="NCBI Taxonomy" id="5762"/>
    <lineage>
        <taxon>Eukaryota</taxon>
        <taxon>Discoba</taxon>
        <taxon>Heterolobosea</taxon>
        <taxon>Tetramitia</taxon>
        <taxon>Eutetramitia</taxon>
        <taxon>Vahlkampfiidae</taxon>
        <taxon>Naegleria</taxon>
    </lineage>
</organism>
<dbReference type="KEGG" id="ngr:NAEGRDRAFT_53237"/>
<feature type="region of interest" description="Disordered" evidence="1">
    <location>
        <begin position="287"/>
        <end position="307"/>
    </location>
</feature>
<dbReference type="EMBL" id="GG738910">
    <property type="protein sequence ID" value="EFC38191.1"/>
    <property type="molecule type" value="Genomic_DNA"/>
</dbReference>
<dbReference type="RefSeq" id="XP_002670935.1">
    <property type="nucleotide sequence ID" value="XM_002670889.1"/>
</dbReference>
<dbReference type="GeneID" id="8853873"/>
<keyword evidence="4" id="KW-1185">Reference proteome</keyword>
<evidence type="ECO:0000313" key="4">
    <source>
        <dbReference type="Proteomes" id="UP000006671"/>
    </source>
</evidence>
<keyword evidence="2" id="KW-1133">Transmembrane helix</keyword>
<accession>D2VYE0</accession>
<sequence>MTILHHRHQPHPNLPTNNKYDHQLFFTSSFGKYLLLLTLFLIFTSAAAATLNCTYSHSDTSDSSSTSSNIYEYSSLSPPVKGTCRGPMHRTISAMNVISKLNLGCPRNQIPYSKEGVLQIQCGECIPGTSGTSNLLNSFQCAVNEYCTDGGKCKLIKEHPLYGADCPFEVSSSIVRSDTEGIDTWCGTGLICVQHKCVSCSEGDVDMNTGVKCILGEWTYASWMDSTLEPSPLLLFALCGITLLYALVNCSCRSVKLLSKVVDDYKEGKEHESIRKLTQEFVSALEKVPENSNQEPNNHQQVLSPRTTIKDVEMADLTNKKRNK</sequence>
<dbReference type="AlphaFoldDB" id="D2VYE0"/>
<gene>
    <name evidence="3" type="ORF">NAEGRDRAFT_53237</name>
</gene>